<feature type="transmembrane region" description="Helical" evidence="5">
    <location>
        <begin position="18"/>
        <end position="40"/>
    </location>
</feature>
<dbReference type="Proteomes" id="UP000078516">
    <property type="component" value="Unassembled WGS sequence"/>
</dbReference>
<evidence type="ECO:0000256" key="1">
    <source>
        <dbReference type="ARBA" id="ARBA00004141"/>
    </source>
</evidence>
<evidence type="ECO:0000313" key="6">
    <source>
        <dbReference type="EMBL" id="OAQ55443.1"/>
    </source>
</evidence>
<dbReference type="Gene3D" id="1.10.3080.10">
    <property type="entry name" value="Clc chloride channel"/>
    <property type="match status" value="1"/>
</dbReference>
<dbReference type="InterPro" id="IPR014743">
    <property type="entry name" value="Cl-channel_core"/>
</dbReference>
<evidence type="ECO:0000256" key="5">
    <source>
        <dbReference type="SAM" id="Phobius"/>
    </source>
</evidence>
<dbReference type="PRINTS" id="PR00762">
    <property type="entry name" value="CLCHANNEL"/>
</dbReference>
<feature type="transmembrane region" description="Helical" evidence="5">
    <location>
        <begin position="329"/>
        <end position="355"/>
    </location>
</feature>
<dbReference type="SUPFAM" id="SSF81340">
    <property type="entry name" value="Clc chloride channel"/>
    <property type="match status" value="1"/>
</dbReference>
<sequence length="421" mass="45257">MEKQTTNVLRIGGYMLKWLLITAILGVVMGSLSAFFLNSLTFVTNLRLTHTWLLFLLPVSGAIFAYLYTNYGGNSSRGNNLVIDQGNGGEERVPLRLIPLTLFGTITTHLFGGSVGREGTAVQMGGALADNLSRVFKLNQLEREILIISGISAGFSSVFGTPLAGTLFGLEVLAIGKVRTEALFPSFFAAIFANLMTESFGIVHVHYPMGEIPAWSGSLFGKLMLAGIVFGLCGWVFSRSIVFLKKVYANWFTNPVLRNFIGGAIVVLVAVVLQTQRYLGLSLSLLQDAFNGNAHPFDFLGKLGFTILSLGAGFQGGEVTPLFEIGATLGASLAPILHVSVPFLAGLGFIGVFSGATNTPIACFIMGVELFGSEAAVYFFLICLVSFMCSGNNGIYSAQQVSIKKGIFFTPVLESFRNKRK</sequence>
<name>A0A179ERJ6_ENTTH</name>
<dbReference type="RefSeq" id="WP_067483926.1">
    <property type="nucleotide sequence ID" value="NZ_CP171004.1"/>
</dbReference>
<feature type="transmembrane region" description="Helical" evidence="5">
    <location>
        <begin position="375"/>
        <end position="395"/>
    </location>
</feature>
<feature type="transmembrane region" description="Helical" evidence="5">
    <location>
        <begin position="52"/>
        <end position="69"/>
    </location>
</feature>
<evidence type="ECO:0000256" key="2">
    <source>
        <dbReference type="ARBA" id="ARBA00022692"/>
    </source>
</evidence>
<comment type="caution">
    <text evidence="6">The sequence shown here is derived from an EMBL/GenBank/DDBJ whole genome shotgun (WGS) entry which is preliminary data.</text>
</comment>
<dbReference type="PANTHER" id="PTHR43427">
    <property type="entry name" value="CHLORIDE CHANNEL PROTEIN CLC-E"/>
    <property type="match status" value="1"/>
</dbReference>
<accession>A0A179ERJ6</accession>
<proteinExistence type="predicted"/>
<keyword evidence="4 5" id="KW-0472">Membrane</keyword>
<dbReference type="EMBL" id="LWMN01000013">
    <property type="protein sequence ID" value="OAQ55443.1"/>
    <property type="molecule type" value="Genomic_DNA"/>
</dbReference>
<evidence type="ECO:0000256" key="4">
    <source>
        <dbReference type="ARBA" id="ARBA00023136"/>
    </source>
</evidence>
<dbReference type="GO" id="GO:0015108">
    <property type="term" value="F:chloride transmembrane transporter activity"/>
    <property type="evidence" value="ECO:0007669"/>
    <property type="project" value="InterPro"/>
</dbReference>
<keyword evidence="3 5" id="KW-1133">Transmembrane helix</keyword>
<protein>
    <submittedName>
        <fullName evidence="6">Voltage-gated chloride channel protein</fullName>
    </submittedName>
</protein>
<evidence type="ECO:0000313" key="7">
    <source>
        <dbReference type="Proteomes" id="UP000078516"/>
    </source>
</evidence>
<dbReference type="GO" id="GO:0016020">
    <property type="term" value="C:membrane"/>
    <property type="evidence" value="ECO:0007669"/>
    <property type="project" value="UniProtKB-SubCell"/>
</dbReference>
<feature type="transmembrane region" description="Helical" evidence="5">
    <location>
        <begin position="223"/>
        <end position="244"/>
    </location>
</feature>
<dbReference type="Pfam" id="PF00654">
    <property type="entry name" value="Voltage_CLC"/>
    <property type="match status" value="1"/>
</dbReference>
<dbReference type="CDD" id="cd03682">
    <property type="entry name" value="ClC_sycA_like"/>
    <property type="match status" value="1"/>
</dbReference>
<feature type="transmembrane region" description="Helical" evidence="5">
    <location>
        <begin position="182"/>
        <end position="203"/>
    </location>
</feature>
<dbReference type="InterPro" id="IPR050368">
    <property type="entry name" value="ClC-type_chloride_channel"/>
</dbReference>
<organism evidence="6 7">
    <name type="scientific">Enterococcus thailandicus</name>
    <dbReference type="NCBI Taxonomy" id="417368"/>
    <lineage>
        <taxon>Bacteria</taxon>
        <taxon>Bacillati</taxon>
        <taxon>Bacillota</taxon>
        <taxon>Bacilli</taxon>
        <taxon>Lactobacillales</taxon>
        <taxon>Enterococcaceae</taxon>
        <taxon>Enterococcus</taxon>
    </lineage>
</organism>
<gene>
    <name evidence="6" type="ORF">A6E74_08085</name>
</gene>
<dbReference type="PANTHER" id="PTHR43427:SF12">
    <property type="entry name" value="CHLORIDE TRANSPORTER"/>
    <property type="match status" value="1"/>
</dbReference>
<feature type="transmembrane region" description="Helical" evidence="5">
    <location>
        <begin position="145"/>
        <end position="170"/>
    </location>
</feature>
<evidence type="ECO:0000256" key="3">
    <source>
        <dbReference type="ARBA" id="ARBA00022989"/>
    </source>
</evidence>
<reference evidence="6 7" key="1">
    <citation type="submission" date="2016-04" db="EMBL/GenBank/DDBJ databases">
        <title>Draft genome of an Enterococcus thailandicus strain isolated from bovine feces.</title>
        <authorList>
            <person name="Beukers A.G."/>
            <person name="Zaheer R."/>
            <person name="Goji N."/>
            <person name="Cook S.R."/>
            <person name="Amoako K."/>
            <person name="Chaves A.V."/>
            <person name="Ward M.P."/>
            <person name="Mcallister T.A."/>
        </authorList>
    </citation>
    <scope>NUCLEOTIDE SEQUENCE [LARGE SCALE GENOMIC DNA]</scope>
    <source>
        <strain evidence="6 7">F0711D 46</strain>
    </source>
</reference>
<comment type="subcellular location">
    <subcellularLocation>
        <location evidence="1">Membrane</location>
        <topology evidence="1">Multi-pass membrane protein</topology>
    </subcellularLocation>
</comment>
<dbReference type="InterPro" id="IPR001807">
    <property type="entry name" value="ClC"/>
</dbReference>
<keyword evidence="7" id="KW-1185">Reference proteome</keyword>
<keyword evidence="2 5" id="KW-0812">Transmembrane</keyword>
<dbReference type="AlphaFoldDB" id="A0A179ERJ6"/>
<feature type="transmembrane region" description="Helical" evidence="5">
    <location>
        <begin position="256"/>
        <end position="279"/>
    </location>
</feature>